<dbReference type="RefSeq" id="WP_181931289.1">
    <property type="nucleotide sequence ID" value="NZ_CP054698.1"/>
</dbReference>
<sequence>MTIFAQVYIDEDVDVLVATLLLARGFDATTVREQQMLGEPDQTQLAFAVSIGHCILTHNRLDFEELHTNYVVNSQTHAGIFIAKRRNTYEIAERVAILLDTLTADEIANQLLYI</sequence>
<dbReference type="Proteomes" id="UP000514713">
    <property type="component" value="Chromosome"/>
</dbReference>
<dbReference type="InterPro" id="IPR041049">
    <property type="entry name" value="DUF5615"/>
</dbReference>
<keyword evidence="3" id="KW-1185">Reference proteome</keyword>
<feature type="domain" description="DUF5615" evidence="1">
    <location>
        <begin position="6"/>
        <end position="112"/>
    </location>
</feature>
<dbReference type="Pfam" id="PF18480">
    <property type="entry name" value="DUF5615"/>
    <property type="match status" value="1"/>
</dbReference>
<evidence type="ECO:0000259" key="1">
    <source>
        <dbReference type="Pfam" id="PF18480"/>
    </source>
</evidence>
<protein>
    <submittedName>
        <fullName evidence="2">DUF5615 family PIN-like protein</fullName>
    </submittedName>
</protein>
<name>A0A7D7QLU0_9NOSO</name>
<evidence type="ECO:0000313" key="3">
    <source>
        <dbReference type="Proteomes" id="UP000514713"/>
    </source>
</evidence>
<dbReference type="KEGG" id="ned:HUN01_10960"/>
<accession>A0A7D7QLU0</accession>
<organism evidence="2 3">
    <name type="scientific">Nostoc edaphicum CCNP1411</name>
    <dbReference type="NCBI Taxonomy" id="1472755"/>
    <lineage>
        <taxon>Bacteria</taxon>
        <taxon>Bacillati</taxon>
        <taxon>Cyanobacteriota</taxon>
        <taxon>Cyanophyceae</taxon>
        <taxon>Nostocales</taxon>
        <taxon>Nostocaceae</taxon>
        <taxon>Nostoc</taxon>
    </lineage>
</organism>
<dbReference type="AlphaFoldDB" id="A0A7D7QLU0"/>
<reference evidence="3" key="1">
    <citation type="submission" date="2020-06" db="EMBL/GenBank/DDBJ databases">
        <title>Nostoc edaphicum CCNP1411 genome.</title>
        <authorList>
            <person name="Fidor A."/>
            <person name="Grabski M."/>
            <person name="Gawor J."/>
            <person name="Gromadka R."/>
            <person name="Wegrzyn G."/>
            <person name="Mazur-Marzec H."/>
        </authorList>
    </citation>
    <scope>NUCLEOTIDE SEQUENCE [LARGE SCALE GENOMIC DNA]</scope>
    <source>
        <strain evidence="3">CCNP1411</strain>
    </source>
</reference>
<gene>
    <name evidence="2" type="ORF">HUN01_10960</name>
</gene>
<evidence type="ECO:0000313" key="2">
    <source>
        <dbReference type="EMBL" id="QMS88085.1"/>
    </source>
</evidence>
<dbReference type="EMBL" id="CP054698">
    <property type="protein sequence ID" value="QMS88085.1"/>
    <property type="molecule type" value="Genomic_DNA"/>
</dbReference>
<proteinExistence type="predicted"/>